<reference evidence="2 3" key="1">
    <citation type="submission" date="2022-01" db="EMBL/GenBank/DDBJ databases">
        <title>A high-quality chromosome-level genome assembly of rohu carp, Labeo rohita.</title>
        <authorList>
            <person name="Arick M.A. II"/>
            <person name="Hsu C.-Y."/>
            <person name="Magbanua Z."/>
            <person name="Pechanova O."/>
            <person name="Grover C."/>
            <person name="Miller E."/>
            <person name="Thrash A."/>
            <person name="Ezzel L."/>
            <person name="Alam S."/>
            <person name="Benzie J."/>
            <person name="Hamilton M."/>
            <person name="Karsi A."/>
            <person name="Lawrence M.L."/>
            <person name="Peterson D.G."/>
        </authorList>
    </citation>
    <scope>NUCLEOTIDE SEQUENCE [LARGE SCALE GENOMIC DNA]</scope>
    <source>
        <strain evidence="3">BAU-BD-2019</strain>
        <tissue evidence="2">Blood</tissue>
    </source>
</reference>
<evidence type="ECO:0000256" key="1">
    <source>
        <dbReference type="SAM" id="MobiDB-lite"/>
    </source>
</evidence>
<protein>
    <submittedName>
        <fullName evidence="2">Methylthioribose kinase</fullName>
    </submittedName>
</protein>
<accession>A0ABQ8LZD9</accession>
<organism evidence="2 3">
    <name type="scientific">Labeo rohita</name>
    <name type="common">Indian major carp</name>
    <name type="synonym">Cyprinus rohita</name>
    <dbReference type="NCBI Taxonomy" id="84645"/>
    <lineage>
        <taxon>Eukaryota</taxon>
        <taxon>Metazoa</taxon>
        <taxon>Chordata</taxon>
        <taxon>Craniata</taxon>
        <taxon>Vertebrata</taxon>
        <taxon>Euteleostomi</taxon>
        <taxon>Actinopterygii</taxon>
        <taxon>Neopterygii</taxon>
        <taxon>Teleostei</taxon>
        <taxon>Ostariophysi</taxon>
        <taxon>Cypriniformes</taxon>
        <taxon>Cyprinidae</taxon>
        <taxon>Labeoninae</taxon>
        <taxon>Labeonini</taxon>
        <taxon>Labeo</taxon>
    </lineage>
</organism>
<feature type="region of interest" description="Disordered" evidence="1">
    <location>
        <begin position="90"/>
        <end position="111"/>
    </location>
</feature>
<dbReference type="Proteomes" id="UP000830375">
    <property type="component" value="Unassembled WGS sequence"/>
</dbReference>
<feature type="region of interest" description="Disordered" evidence="1">
    <location>
        <begin position="1"/>
        <end position="20"/>
    </location>
</feature>
<dbReference type="EMBL" id="JACTAM010000015">
    <property type="protein sequence ID" value="KAI2656012.1"/>
    <property type="molecule type" value="Genomic_DNA"/>
</dbReference>
<evidence type="ECO:0000313" key="3">
    <source>
        <dbReference type="Proteomes" id="UP000830375"/>
    </source>
</evidence>
<comment type="caution">
    <text evidence="2">The sequence shown here is derived from an EMBL/GenBank/DDBJ whole genome shotgun (WGS) entry which is preliminary data.</text>
</comment>
<evidence type="ECO:0000313" key="2">
    <source>
        <dbReference type="EMBL" id="KAI2656012.1"/>
    </source>
</evidence>
<name>A0ABQ8LZD9_LABRO</name>
<keyword evidence="3" id="KW-1185">Reference proteome</keyword>
<gene>
    <name evidence="2" type="ORF">H4Q32_012824</name>
</gene>
<dbReference type="GO" id="GO:0016301">
    <property type="term" value="F:kinase activity"/>
    <property type="evidence" value="ECO:0007669"/>
    <property type="project" value="UniProtKB-KW"/>
</dbReference>
<proteinExistence type="predicted"/>
<keyword evidence="2" id="KW-0418">Kinase</keyword>
<sequence length="133" mass="14433">MPSVQVGARRATGRQPLGSEQDLDCFGTSTAWSCWQFGGVVHQLAGWYMMLHVTARPPSPPLELDAAEIAARCLNPRGAQSCGRHVLTSTHVPQGVATPPRDDPADLESMRGSSDRPVYFPRVLPLLAVCFLH</sequence>
<keyword evidence="2" id="KW-0808">Transferase</keyword>